<dbReference type="Gene3D" id="1.25.40.10">
    <property type="entry name" value="Tetratricopeptide repeat domain"/>
    <property type="match status" value="1"/>
</dbReference>
<protein>
    <recommendedName>
        <fullName evidence="4">Tetratricopeptide repeat-containing protein</fullName>
    </recommendedName>
</protein>
<dbReference type="OrthoDB" id="9769023at2"/>
<dbReference type="SMART" id="SM00028">
    <property type="entry name" value="TPR"/>
    <property type="match status" value="2"/>
</dbReference>
<dbReference type="STRING" id="349064.SAMN05660429_00085"/>
<keyword evidence="1" id="KW-0732">Signal</keyword>
<name>A0A1H9Y607_THASX</name>
<keyword evidence="3" id="KW-1185">Reference proteome</keyword>
<dbReference type="InterPro" id="IPR011990">
    <property type="entry name" value="TPR-like_helical_dom_sf"/>
</dbReference>
<accession>A0A1H9Y607</accession>
<evidence type="ECO:0000313" key="3">
    <source>
        <dbReference type="Proteomes" id="UP000199308"/>
    </source>
</evidence>
<feature type="signal peptide" evidence="1">
    <location>
        <begin position="1"/>
        <end position="37"/>
    </location>
</feature>
<dbReference type="AlphaFoldDB" id="A0A1H9Y607"/>
<feature type="chain" id="PRO_5011497799" description="Tetratricopeptide repeat-containing protein" evidence="1">
    <location>
        <begin position="38"/>
        <end position="431"/>
    </location>
</feature>
<dbReference type="InterPro" id="IPR019734">
    <property type="entry name" value="TPR_rpt"/>
</dbReference>
<dbReference type="SUPFAM" id="SSF48452">
    <property type="entry name" value="TPR-like"/>
    <property type="match status" value="1"/>
</dbReference>
<sequence>MIAAYLGLKTPTVNRWRFALPVILLLLSACTANNRTAASIAQQLNRTMAAETAVEKIAKIDYNDRDTAQHYLNLGYLQLVTGDFDSAISSLTRAKVTMRNLQAMSVSENLSAVTVNETLRAYTGWPTDRVMTHGLLAIAYIMKSDVDGARVEMLQADTLMQQLAESNNELGQLAFIRYLAGLVYELNGETDNALISYRKSYEIVEQRSQFVPHALQVALLRMSQQVGLKNEYDQYRAAFDVEAVNQSEMQGVAHHVIYFDGVVSQLKETRTMVWYDIDGTYLNVALPRFGRDNYSPRNATVETQSNLLRTEMIEDLERRARNDFDDELPRITATAVARAATKYAAVKSAHDQDPMLGAFANILTLASEVADLRQWNTMPSSAQVARYIPNLPLYSVATPRANVEITNDNPSHTVIFLTSISSSAHFVQLNQ</sequence>
<dbReference type="EMBL" id="FOHK01000001">
    <property type="protein sequence ID" value="SES64142.1"/>
    <property type="molecule type" value="Genomic_DNA"/>
</dbReference>
<gene>
    <name evidence="2" type="ORF">SAMN05660429_00085</name>
</gene>
<evidence type="ECO:0000313" key="2">
    <source>
        <dbReference type="EMBL" id="SES64142.1"/>
    </source>
</evidence>
<dbReference type="RefSeq" id="WP_093326725.1">
    <property type="nucleotide sequence ID" value="NZ_AP027363.1"/>
</dbReference>
<dbReference type="Proteomes" id="UP000199308">
    <property type="component" value="Unassembled WGS sequence"/>
</dbReference>
<proteinExistence type="predicted"/>
<evidence type="ECO:0000256" key="1">
    <source>
        <dbReference type="SAM" id="SignalP"/>
    </source>
</evidence>
<organism evidence="2 3">
    <name type="scientific">Thalassotalea agarivorans</name>
    <name type="common">Thalassomonas agarivorans</name>
    <dbReference type="NCBI Taxonomy" id="349064"/>
    <lineage>
        <taxon>Bacteria</taxon>
        <taxon>Pseudomonadati</taxon>
        <taxon>Pseudomonadota</taxon>
        <taxon>Gammaproteobacteria</taxon>
        <taxon>Alteromonadales</taxon>
        <taxon>Colwelliaceae</taxon>
        <taxon>Thalassotalea</taxon>
    </lineage>
</organism>
<evidence type="ECO:0008006" key="4">
    <source>
        <dbReference type="Google" id="ProtNLM"/>
    </source>
</evidence>
<reference evidence="2 3" key="1">
    <citation type="submission" date="2016-10" db="EMBL/GenBank/DDBJ databases">
        <authorList>
            <person name="de Groot N.N."/>
        </authorList>
    </citation>
    <scope>NUCLEOTIDE SEQUENCE [LARGE SCALE GENOMIC DNA]</scope>
    <source>
        <strain evidence="2 3">DSM 19706</strain>
    </source>
</reference>